<accession>A0A552X3V2</accession>
<name>A0A552X3V2_9GAMM</name>
<evidence type="ECO:0000313" key="1">
    <source>
        <dbReference type="EMBL" id="TRW49701.1"/>
    </source>
</evidence>
<proteinExistence type="predicted"/>
<dbReference type="InterPro" id="IPR027396">
    <property type="entry name" value="DsrEFH-like"/>
</dbReference>
<organism evidence="1 2">
    <name type="scientific">Aliidiomarina halalkaliphila</name>
    <dbReference type="NCBI Taxonomy" id="2593535"/>
    <lineage>
        <taxon>Bacteria</taxon>
        <taxon>Pseudomonadati</taxon>
        <taxon>Pseudomonadota</taxon>
        <taxon>Gammaproteobacteria</taxon>
        <taxon>Alteromonadales</taxon>
        <taxon>Idiomarinaceae</taxon>
        <taxon>Aliidiomarina</taxon>
    </lineage>
</organism>
<sequence length="123" mass="13712">MNTLIFNERPQHPSARHGLDMLLMMVSLEQPANALFVGDGVWQLVAPVNAPDPLKKIALLNEVFEFENFFTTEDSLQNAGLGINHLRIPVTVLSAAEVDILLHKRSTHRISFGRAPHQHDVSP</sequence>
<evidence type="ECO:0000313" key="2">
    <source>
        <dbReference type="Proteomes" id="UP000320359"/>
    </source>
</evidence>
<reference evidence="1 2" key="1">
    <citation type="submission" date="2019-07" db="EMBL/GenBank/DDBJ databases">
        <authorList>
            <person name="Yang M."/>
            <person name="Zhao D."/>
            <person name="Xiang H."/>
        </authorList>
    </citation>
    <scope>NUCLEOTIDE SEQUENCE [LARGE SCALE GENOMIC DNA]</scope>
    <source>
        <strain evidence="1 2">IM1326</strain>
    </source>
</reference>
<dbReference type="RefSeq" id="WP_143234122.1">
    <property type="nucleotide sequence ID" value="NZ_VJWL01000001.1"/>
</dbReference>
<dbReference type="Proteomes" id="UP000320359">
    <property type="component" value="Unassembled WGS sequence"/>
</dbReference>
<dbReference type="OrthoDB" id="6400703at2"/>
<keyword evidence="2" id="KW-1185">Reference proteome</keyword>
<dbReference type="AlphaFoldDB" id="A0A552X3V2"/>
<gene>
    <name evidence="1" type="ORF">FM042_02240</name>
</gene>
<evidence type="ECO:0008006" key="3">
    <source>
        <dbReference type="Google" id="ProtNLM"/>
    </source>
</evidence>
<dbReference type="EMBL" id="VJWL01000001">
    <property type="protein sequence ID" value="TRW49701.1"/>
    <property type="molecule type" value="Genomic_DNA"/>
</dbReference>
<dbReference type="Gene3D" id="3.40.1260.10">
    <property type="entry name" value="DsrEFH-like"/>
    <property type="match status" value="1"/>
</dbReference>
<protein>
    <recommendedName>
        <fullName evidence="3">Sulfurtransferase complex subunit TusC</fullName>
    </recommendedName>
</protein>
<comment type="caution">
    <text evidence="1">The sequence shown here is derived from an EMBL/GenBank/DDBJ whole genome shotgun (WGS) entry which is preliminary data.</text>
</comment>
<dbReference type="SUPFAM" id="SSF75169">
    <property type="entry name" value="DsrEFH-like"/>
    <property type="match status" value="1"/>
</dbReference>